<proteinExistence type="predicted"/>
<dbReference type="EMBL" id="MH160358">
    <property type="protein sequence ID" value="AWO69070.1"/>
    <property type="molecule type" value="Genomic_DNA"/>
</dbReference>
<dbReference type="EMBL" id="MH160373">
    <property type="protein sequence ID" value="AWO70495.1"/>
    <property type="molecule type" value="Genomic_DNA"/>
</dbReference>
<sequence length="92" mass="10148">MPLELTSTVGRGRDRTRIPRLGFLLPSPVRIHNKHEHIHYKNLRLSSDYLVVGGKELARRRDRATNPLGSGLPACVLAASAGLSCRFETTDG</sequence>
<protein>
    <submittedName>
        <fullName evidence="2">Uncharacterized protein</fullName>
    </submittedName>
</protein>
<reference evidence="2" key="1">
    <citation type="journal article" date="2018" name="J. ISSAAS">
        <title>Ultrasensitive capture of human herpes simplex virus genomes directly from clinical samples reveals extraordinarily limited evolution in cell culture.</title>
        <authorList>
            <person name="Greninger A.L."/>
            <person name="Roychoudhury P."/>
            <person name="Xie H."/>
            <person name="Casto A."/>
            <person name="Cent A."/>
            <person name="Pepper G."/>
            <person name="Koelle D.M."/>
            <person name="Huang M.-L."/>
            <person name="Wald A."/>
            <person name="Johnston C."/>
            <person name="Jerome K.R."/>
        </authorList>
    </citation>
    <scope>NUCLEOTIDE SEQUENCE</scope>
    <source>
        <strain evidence="1">HSV1-CULTURE-H5</strain>
        <strain evidence="2">HSV1-ORIGINAL-H5</strain>
    </source>
</reference>
<organism evidence="2">
    <name type="scientific">Human herpesvirus 1</name>
    <name type="common">HHV-1</name>
    <name type="synonym">Human herpes simplex virus 1</name>
    <dbReference type="NCBI Taxonomy" id="10298"/>
    <lineage>
        <taxon>Viruses</taxon>
        <taxon>Duplodnaviria</taxon>
        <taxon>Heunggongvirae</taxon>
        <taxon>Peploviricota</taxon>
        <taxon>Herviviricetes</taxon>
        <taxon>Herpesvirales</taxon>
        <taxon>Orthoherpesviridae</taxon>
        <taxon>Alphaherpesvirinae</taxon>
        <taxon>Simplexvirus</taxon>
        <taxon>Simplexvirus humanalpha1</taxon>
    </lineage>
</organism>
<organismHost>
    <name type="scientific">Homo sapiens</name>
    <name type="common">Human</name>
    <dbReference type="NCBI Taxonomy" id="9606"/>
</organismHost>
<name>A0A2U9A7M0_HHV1</name>
<evidence type="ECO:0000313" key="2">
    <source>
        <dbReference type="EMBL" id="AWO70495.1"/>
    </source>
</evidence>
<accession>A0A2U9A7M0</accession>
<evidence type="ECO:0000313" key="1">
    <source>
        <dbReference type="EMBL" id="AWO69070.1"/>
    </source>
</evidence>